<evidence type="ECO:0000256" key="2">
    <source>
        <dbReference type="PROSITE-ProRule" id="PRU00504"/>
    </source>
</evidence>
<reference evidence="5" key="1">
    <citation type="submission" date="2021-02" db="EMBL/GenBank/DDBJ databases">
        <authorList>
            <person name="Nowell W R."/>
        </authorList>
    </citation>
    <scope>NUCLEOTIDE SEQUENCE</scope>
</reference>
<dbReference type="InterPro" id="IPR050952">
    <property type="entry name" value="TRIM-NHL_E3_ligases"/>
</dbReference>
<evidence type="ECO:0000256" key="3">
    <source>
        <dbReference type="SAM" id="MobiDB-lite"/>
    </source>
</evidence>
<comment type="caution">
    <text evidence="5">The sequence shown here is derived from an EMBL/GenBank/DDBJ whole genome shotgun (WGS) entry which is preliminary data.</text>
</comment>
<evidence type="ECO:0000313" key="4">
    <source>
        <dbReference type="EMBL" id="CAF0833862.1"/>
    </source>
</evidence>
<name>A0A8S2H9N6_9BILA</name>
<proteinExistence type="predicted"/>
<evidence type="ECO:0000313" key="5">
    <source>
        <dbReference type="EMBL" id="CAF3618528.1"/>
    </source>
</evidence>
<protein>
    <recommendedName>
        <fullName evidence="7">NHL repeat-containing protein</fullName>
    </recommendedName>
</protein>
<dbReference type="InterPro" id="IPR011042">
    <property type="entry name" value="6-blade_b-propeller_TolB-like"/>
</dbReference>
<feature type="region of interest" description="Disordered" evidence="3">
    <location>
        <begin position="148"/>
        <end position="175"/>
    </location>
</feature>
<dbReference type="PROSITE" id="PS51125">
    <property type="entry name" value="NHL"/>
    <property type="match status" value="1"/>
</dbReference>
<accession>A0A8S2H9N6</accession>
<dbReference type="Pfam" id="PF01436">
    <property type="entry name" value="NHL"/>
    <property type="match status" value="1"/>
</dbReference>
<dbReference type="PANTHER" id="PTHR24104:SF25">
    <property type="entry name" value="PROTEIN LIN-41"/>
    <property type="match status" value="1"/>
</dbReference>
<keyword evidence="1" id="KW-0677">Repeat</keyword>
<evidence type="ECO:0000313" key="6">
    <source>
        <dbReference type="Proteomes" id="UP000682733"/>
    </source>
</evidence>
<feature type="compositionally biased region" description="Basic residues" evidence="3">
    <location>
        <begin position="164"/>
        <end position="175"/>
    </location>
</feature>
<sequence length="611" mass="68918">MTNDKLWENLYWAPELTRPDRFAIVLNSIIRKDSSDSEYFIYDQQAAKDAMKDELTQRNILQADEMRHNLSGTDSSLHDIDRFDLRQHNIHHFRSVNEQDNHTQLTHHDKLRLGKIGKQFNSQSRSSSSLNVQNYTSDDKPVFVFGSPEVGGGSNDATETRSKSSNHRAHVTAKQHKKVSDVDTVDVTRTDKHNLNLARDEQDYLNTARNNKEKYVNTQIDMNTNNFNATKMEKNAGKQHTLSRHDVVMFLRELSDHVYLEGDMIKPRPINARLIKIGNLSTNMKLFSSTVLVRMRSNVHVLPLRLPLRASLMNIHPNATWNQNGHTVAGQNSSLSFPFGLFVNDDQTIYVADSFYHRIVAWKEGETNEQVVAGGYGQGNDTRQLNGPSDVIVDKETDSLIICDRWNDRVVRWPCQNGTSGETIISNITCWGVTMDEQGSLYVSVRVKDEVRRYRRGESQGTTVAGGNGRGDHLYQLNEPLFIFVDRDHSVFVSDWGNHRVMKWIEGAKDGVVVAGGQGQGSSLSQLSHPLGVLVDQLATVYVVDRGNNRIVRWPKGAKQGNVIVGGNGEGTQGNQLNYPEGLSFDRHGHLYVADAKNSRVQRFAIEIPSN</sequence>
<dbReference type="EMBL" id="CAJNOK010001871">
    <property type="protein sequence ID" value="CAF0833862.1"/>
    <property type="molecule type" value="Genomic_DNA"/>
</dbReference>
<dbReference type="PANTHER" id="PTHR24104">
    <property type="entry name" value="E3 UBIQUITIN-PROTEIN LIGASE NHLRC1-RELATED"/>
    <property type="match status" value="1"/>
</dbReference>
<dbReference type="CDD" id="cd05819">
    <property type="entry name" value="NHL"/>
    <property type="match status" value="1"/>
</dbReference>
<dbReference type="SUPFAM" id="SSF101898">
    <property type="entry name" value="NHL repeat"/>
    <property type="match status" value="1"/>
</dbReference>
<dbReference type="InterPro" id="IPR001258">
    <property type="entry name" value="NHL_repeat"/>
</dbReference>
<dbReference type="Proteomes" id="UP000682733">
    <property type="component" value="Unassembled WGS sequence"/>
</dbReference>
<evidence type="ECO:0008006" key="7">
    <source>
        <dbReference type="Google" id="ProtNLM"/>
    </source>
</evidence>
<dbReference type="AlphaFoldDB" id="A0A8S2H9N6"/>
<organism evidence="5 6">
    <name type="scientific">Didymodactylos carnosus</name>
    <dbReference type="NCBI Taxonomy" id="1234261"/>
    <lineage>
        <taxon>Eukaryota</taxon>
        <taxon>Metazoa</taxon>
        <taxon>Spiralia</taxon>
        <taxon>Gnathifera</taxon>
        <taxon>Rotifera</taxon>
        <taxon>Eurotatoria</taxon>
        <taxon>Bdelloidea</taxon>
        <taxon>Philodinida</taxon>
        <taxon>Philodinidae</taxon>
        <taxon>Didymodactylos</taxon>
    </lineage>
</organism>
<dbReference type="Gene3D" id="2.120.10.30">
    <property type="entry name" value="TolB, C-terminal domain"/>
    <property type="match status" value="2"/>
</dbReference>
<dbReference type="Proteomes" id="UP000677228">
    <property type="component" value="Unassembled WGS sequence"/>
</dbReference>
<feature type="repeat" description="NHL" evidence="2">
    <location>
        <begin position="571"/>
        <end position="607"/>
    </location>
</feature>
<gene>
    <name evidence="4" type="ORF">OVA965_LOCUS6285</name>
    <name evidence="5" type="ORF">TMI583_LOCUS6281</name>
</gene>
<evidence type="ECO:0000256" key="1">
    <source>
        <dbReference type="ARBA" id="ARBA00022737"/>
    </source>
</evidence>
<dbReference type="GO" id="GO:0008270">
    <property type="term" value="F:zinc ion binding"/>
    <property type="evidence" value="ECO:0007669"/>
    <property type="project" value="UniProtKB-KW"/>
</dbReference>
<dbReference type="EMBL" id="CAJOBA010001871">
    <property type="protein sequence ID" value="CAF3618528.1"/>
    <property type="molecule type" value="Genomic_DNA"/>
</dbReference>